<comment type="caution">
    <text evidence="2">The sequence shown here is derived from an EMBL/GenBank/DDBJ whole genome shotgun (WGS) entry which is preliminary data.</text>
</comment>
<feature type="transmembrane region" description="Helical" evidence="1">
    <location>
        <begin position="189"/>
        <end position="209"/>
    </location>
</feature>
<dbReference type="PANTHER" id="PTHR39605:SF1">
    <property type="entry name" value="MAJOR FACILITATOR SUPERFAMILY (MFS) PROFILE DOMAIN-CONTAINING PROTEIN"/>
    <property type="match status" value="1"/>
</dbReference>
<keyword evidence="1" id="KW-1133">Transmembrane helix</keyword>
<keyword evidence="1" id="KW-0812">Transmembrane</keyword>
<protein>
    <submittedName>
        <fullName evidence="2">Uncharacterized protein</fullName>
    </submittedName>
</protein>
<dbReference type="AlphaFoldDB" id="A0AAN7WBQ7"/>
<feature type="transmembrane region" description="Helical" evidence="1">
    <location>
        <begin position="154"/>
        <end position="177"/>
    </location>
</feature>
<proteinExistence type="predicted"/>
<dbReference type="EMBL" id="JAVRQU010000007">
    <property type="protein sequence ID" value="KAK5700617.1"/>
    <property type="molecule type" value="Genomic_DNA"/>
</dbReference>
<evidence type="ECO:0000313" key="3">
    <source>
        <dbReference type="Proteomes" id="UP001310594"/>
    </source>
</evidence>
<organism evidence="2 3">
    <name type="scientific">Elasticomyces elasticus</name>
    <dbReference type="NCBI Taxonomy" id="574655"/>
    <lineage>
        <taxon>Eukaryota</taxon>
        <taxon>Fungi</taxon>
        <taxon>Dikarya</taxon>
        <taxon>Ascomycota</taxon>
        <taxon>Pezizomycotina</taxon>
        <taxon>Dothideomycetes</taxon>
        <taxon>Dothideomycetidae</taxon>
        <taxon>Mycosphaerellales</taxon>
        <taxon>Teratosphaeriaceae</taxon>
        <taxon>Elasticomyces</taxon>
    </lineage>
</organism>
<name>A0AAN7WBQ7_9PEZI</name>
<sequence length="222" mass="24470">MSLVETIRGLTNRSMLTRNRPTTPMSSVCIRRTDGLLRPTLTSKGTAFWYFLRGSMRIISPVTVAEWFRPPAQAHLVKMGAEPNGTSTVRVGIEMLRRLIVEADLELYNIRTDAWGLITIAMMLLALADAVPLPASMVGSSLSDPAPSTYKKPYARAAVLITLFHHITTGIGAYQHWKLETHHTIAMDIGVYGNVALTALGVAALMFGLKDGEKKHVEKKRL</sequence>
<accession>A0AAN7WBQ7</accession>
<reference evidence="2" key="1">
    <citation type="submission" date="2023-08" db="EMBL/GenBank/DDBJ databases">
        <title>Black Yeasts Isolated from many extreme environments.</title>
        <authorList>
            <person name="Coleine C."/>
            <person name="Stajich J.E."/>
            <person name="Selbmann L."/>
        </authorList>
    </citation>
    <scope>NUCLEOTIDE SEQUENCE</scope>
    <source>
        <strain evidence="2">CCFEE 5810</strain>
    </source>
</reference>
<gene>
    <name evidence="2" type="ORF">LTR97_005134</name>
</gene>
<dbReference type="Proteomes" id="UP001310594">
    <property type="component" value="Unassembled WGS sequence"/>
</dbReference>
<dbReference type="PANTHER" id="PTHR39605">
    <property type="entry name" value="MAJOR FACILITATOR SUPERFAMILY (MFS) PROFILE DOMAIN-CONTAINING PROTEIN"/>
    <property type="match status" value="1"/>
</dbReference>
<keyword evidence="1" id="KW-0472">Membrane</keyword>
<evidence type="ECO:0000256" key="1">
    <source>
        <dbReference type="SAM" id="Phobius"/>
    </source>
</evidence>
<evidence type="ECO:0000313" key="2">
    <source>
        <dbReference type="EMBL" id="KAK5700617.1"/>
    </source>
</evidence>
<feature type="transmembrane region" description="Helical" evidence="1">
    <location>
        <begin position="114"/>
        <end position="133"/>
    </location>
</feature>